<evidence type="ECO:0000313" key="2">
    <source>
        <dbReference type="EMBL" id="QBM86519.1"/>
    </source>
</evidence>
<dbReference type="GO" id="GO:0044732">
    <property type="term" value="C:mitotic spindle pole body"/>
    <property type="evidence" value="ECO:0007669"/>
    <property type="project" value="TreeGrafter"/>
</dbReference>
<feature type="region of interest" description="Disordered" evidence="1">
    <location>
        <begin position="408"/>
        <end position="430"/>
    </location>
</feature>
<dbReference type="GO" id="GO:0031578">
    <property type="term" value="P:mitotic spindle orientation checkpoint signaling"/>
    <property type="evidence" value="ECO:0007669"/>
    <property type="project" value="TreeGrafter"/>
</dbReference>
<dbReference type="AlphaFoldDB" id="A0A4P6XIS1"/>
<dbReference type="InterPro" id="IPR034586">
    <property type="entry name" value="Bfa1/Byr4"/>
</dbReference>
<proteinExistence type="predicted"/>
<dbReference type="GO" id="GO:1990334">
    <property type="term" value="C:Bfa1-Bub2 complex"/>
    <property type="evidence" value="ECO:0007669"/>
    <property type="project" value="InterPro"/>
</dbReference>
<dbReference type="STRING" id="2163413.A0A4P6XIS1"/>
<reference evidence="3" key="1">
    <citation type="submission" date="2019-03" db="EMBL/GenBank/DDBJ databases">
        <title>Snf2 controls pulcherriminic acid biosynthesis and connects pigmentation and antifungal activity of the yeast Metschnikowia pulcherrima.</title>
        <authorList>
            <person name="Gore-Lloyd D."/>
            <person name="Sumann I."/>
            <person name="Brachmann A.O."/>
            <person name="Schneeberger K."/>
            <person name="Ortiz-Merino R.A."/>
            <person name="Moreno-Beltran M."/>
            <person name="Schlaefli M."/>
            <person name="Kirner P."/>
            <person name="Santos Kron A."/>
            <person name="Wolfe K.H."/>
            <person name="Piel J."/>
            <person name="Ahrens C.H."/>
            <person name="Henk D."/>
            <person name="Freimoser F.M."/>
        </authorList>
    </citation>
    <scope>NUCLEOTIDE SEQUENCE [LARGE SCALE GENOMIC DNA]</scope>
    <source>
        <strain evidence="3">APC 1.2</strain>
    </source>
</reference>
<dbReference type="PANTHER" id="PTHR35140">
    <property type="entry name" value="MITOTIC CHECK POINT PROTEIN BFA1"/>
    <property type="match status" value="1"/>
</dbReference>
<accession>A0A4P6XIS1</accession>
<evidence type="ECO:0000313" key="3">
    <source>
        <dbReference type="Proteomes" id="UP000292447"/>
    </source>
</evidence>
<dbReference type="EMBL" id="CP034456">
    <property type="protein sequence ID" value="QBM86519.1"/>
    <property type="molecule type" value="Genomic_DNA"/>
</dbReference>
<protein>
    <submittedName>
        <fullName evidence="2">Cell cycle arrest protein BFA1</fullName>
    </submittedName>
</protein>
<evidence type="ECO:0000256" key="1">
    <source>
        <dbReference type="SAM" id="MobiDB-lite"/>
    </source>
</evidence>
<keyword evidence="3" id="KW-1185">Reference proteome</keyword>
<name>A0A4P6XIS1_9ASCO</name>
<sequence length="642" mass="72322">MPLDRSRPPAMGKNARLQKWGDDEGEFAGEFGDAEDDFLAQLNDSNNDLLSPADEFATIKLAPVARGISPSATDAVPRAAKEVREKKTVSSAGLARFVERDDDELSFGEDVQIDNLRGHAFSPNFLLPGTGSLTSPIRRHSLSEFSEGTDTDITEINDEDFEEIDDIFGKEESGIYSSGGTRASKKLAGPGRAREVLLQRKQQLEEEAKAEDDELFRRFKSRDGQTGGYFDMAADEVNTLKLKDLRLFTSSKPHHDTLENDATINYEYTKDDFESFEDGFVGDLPSVIRQDKLSHFHTDAPAHGRPLLRKASMPVFPRSLKASGPTKFKSTMDLGHAFGESSSEHPLFNNKNKIIRKLDRMPSFHIKKSQAPPLLPHVSLKEDLLDYNMELHKKQLLEKYMEISEKQFQLRSSPKKKSSNRKLQDKPAKKGVGIVRYLNNKSTAPLMTGNDKMKFNPGSEKWEGNEHELLRFDDNNDDGLVGKRQKQPSLITVDQFRHQKKNVKSNMVYDAENLRWVNKDALDEQQENVFDDLPDLVPNDIPRYNPSAQPPSRLAAAGRGVSAITQRTVLTASSASTANSAAGEEFALSTKLMAKFEKEEQKIRKKTHHWFGANESYHLHGRGHFDADYYWEIRKMVMDNGS</sequence>
<gene>
    <name evidence="2" type="primary">MPUL0A11640</name>
    <name evidence="2" type="ORF">METSCH_A11640</name>
</gene>
<dbReference type="GO" id="GO:0005096">
    <property type="term" value="F:GTPase activator activity"/>
    <property type="evidence" value="ECO:0007669"/>
    <property type="project" value="InterPro"/>
</dbReference>
<organism evidence="2 3">
    <name type="scientific">Metschnikowia aff. pulcherrima</name>
    <dbReference type="NCBI Taxonomy" id="2163413"/>
    <lineage>
        <taxon>Eukaryota</taxon>
        <taxon>Fungi</taxon>
        <taxon>Dikarya</taxon>
        <taxon>Ascomycota</taxon>
        <taxon>Saccharomycotina</taxon>
        <taxon>Pichiomycetes</taxon>
        <taxon>Metschnikowiaceae</taxon>
        <taxon>Metschnikowia</taxon>
    </lineage>
</organism>
<dbReference type="Proteomes" id="UP000292447">
    <property type="component" value="Chromosome I"/>
</dbReference>
<dbReference type="PANTHER" id="PTHR35140:SF1">
    <property type="entry name" value="MITOTIC CHECK POINT PROTEIN BFA1"/>
    <property type="match status" value="1"/>
</dbReference>